<dbReference type="Proteomes" id="UP000193834">
    <property type="component" value="Unassembled WGS sequence"/>
</dbReference>
<proteinExistence type="predicted"/>
<evidence type="ECO:0000313" key="4">
    <source>
        <dbReference type="Proteomes" id="UP000193834"/>
    </source>
</evidence>
<organism evidence="3 4">
    <name type="scientific">Paenibacillus aquistagni</name>
    <dbReference type="NCBI Taxonomy" id="1852522"/>
    <lineage>
        <taxon>Bacteria</taxon>
        <taxon>Bacillati</taxon>
        <taxon>Bacillota</taxon>
        <taxon>Bacilli</taxon>
        <taxon>Bacillales</taxon>
        <taxon>Paenibacillaceae</taxon>
        <taxon>Paenibacillus</taxon>
    </lineage>
</organism>
<sequence>MGIMRRRASPPIPTRADKGWRQTEGSIVVEASILLPMILLLFLFFVYLIQAAVISTALQSAASNAVKQVAAHLYPIQKVVENAPPLTETGALGQALSRPPAMLMKLTAQQFVHQFGSDLPEPLSGIAQDAGAWFAEQAEALGEQAQAAVGQALFHPLLQRYGVQHILKPDKVRVTHLRLPDLKEKREPFVALQVEYDLPMRVPLLMKTVTLTARASERAWIGDGPPPETQSSGSDQDKQAPQIVSIEPNPLKPGHRAKLTAKAAPHEQVKLIVYYKSGESIAKGLVWKQADTEGNVSWDWHVSGSTTEGRWRLKVISESGAASDMSFGVE</sequence>
<keyword evidence="2" id="KW-0812">Transmembrane</keyword>
<keyword evidence="2" id="KW-0472">Membrane</keyword>
<reference evidence="3 4" key="1">
    <citation type="submission" date="2017-04" db="EMBL/GenBank/DDBJ databases">
        <authorList>
            <person name="Afonso C.L."/>
            <person name="Miller P.J."/>
            <person name="Scott M.A."/>
            <person name="Spackman E."/>
            <person name="Goraichik I."/>
            <person name="Dimitrov K.M."/>
            <person name="Suarez D.L."/>
            <person name="Swayne D.E."/>
        </authorList>
    </citation>
    <scope>NUCLEOTIDE SEQUENCE [LARGE SCALE GENOMIC DNA]</scope>
    <source>
        <strain evidence="3 4">11</strain>
    </source>
</reference>
<feature type="region of interest" description="Disordered" evidence="1">
    <location>
        <begin position="217"/>
        <end position="240"/>
    </location>
</feature>
<dbReference type="EMBL" id="FXAZ01000002">
    <property type="protein sequence ID" value="SMG35380.1"/>
    <property type="molecule type" value="Genomic_DNA"/>
</dbReference>
<feature type="transmembrane region" description="Helical" evidence="2">
    <location>
        <begin position="27"/>
        <end position="49"/>
    </location>
</feature>
<evidence type="ECO:0000256" key="2">
    <source>
        <dbReference type="SAM" id="Phobius"/>
    </source>
</evidence>
<dbReference type="RefSeq" id="WP_244903356.1">
    <property type="nucleotide sequence ID" value="NZ_FXAZ01000002.1"/>
</dbReference>
<evidence type="ECO:0000313" key="3">
    <source>
        <dbReference type="EMBL" id="SMG35380.1"/>
    </source>
</evidence>
<evidence type="ECO:0000256" key="1">
    <source>
        <dbReference type="SAM" id="MobiDB-lite"/>
    </source>
</evidence>
<accession>A0A1X7K3K2</accession>
<name>A0A1X7K3K2_9BACL</name>
<protein>
    <submittedName>
        <fullName evidence="3">TadE-like protein</fullName>
    </submittedName>
</protein>
<dbReference type="AlphaFoldDB" id="A0A1X7K3K2"/>
<keyword evidence="4" id="KW-1185">Reference proteome</keyword>
<dbReference type="STRING" id="1852522.SAMN06295960_2027"/>
<keyword evidence="2" id="KW-1133">Transmembrane helix</keyword>
<gene>
    <name evidence="3" type="ORF">SAMN06295960_2027</name>
</gene>